<dbReference type="AlphaFoldDB" id="A0A7J9AKX2"/>
<reference evidence="2 3" key="1">
    <citation type="journal article" date="2019" name="Genome Biol. Evol.">
        <title>Insights into the evolution of the New World diploid cottons (Gossypium, subgenus Houzingenia) based on genome sequencing.</title>
        <authorList>
            <person name="Grover C.E."/>
            <person name="Arick M.A. 2nd"/>
            <person name="Thrash A."/>
            <person name="Conover J.L."/>
            <person name="Sanders W.S."/>
            <person name="Peterson D.G."/>
            <person name="Frelichowski J.E."/>
            <person name="Scheffler J.A."/>
            <person name="Scheffler B.E."/>
            <person name="Wendel J.F."/>
        </authorList>
    </citation>
    <scope>NUCLEOTIDE SEQUENCE [LARGE SCALE GENOMIC DNA]</scope>
    <source>
        <strain evidence="2">4</strain>
        <tissue evidence="2">Leaf</tissue>
    </source>
</reference>
<gene>
    <name evidence="2" type="ORF">Golax_021390</name>
</gene>
<sequence length="20" mass="2103">MASLSSGEGFLYGITTNNLQ</sequence>
<evidence type="ECO:0000256" key="1">
    <source>
        <dbReference type="SAM" id="MobiDB-lite"/>
    </source>
</evidence>
<dbReference type="EMBL" id="JABEZV010000011">
    <property type="protein sequence ID" value="MBA0724726.1"/>
    <property type="molecule type" value="Genomic_DNA"/>
</dbReference>
<evidence type="ECO:0000313" key="2">
    <source>
        <dbReference type="EMBL" id="MBA0724726.1"/>
    </source>
</evidence>
<name>A0A7J9AKX2_9ROSI</name>
<organism evidence="2 3">
    <name type="scientific">Gossypium laxum</name>
    <dbReference type="NCBI Taxonomy" id="34288"/>
    <lineage>
        <taxon>Eukaryota</taxon>
        <taxon>Viridiplantae</taxon>
        <taxon>Streptophyta</taxon>
        <taxon>Embryophyta</taxon>
        <taxon>Tracheophyta</taxon>
        <taxon>Spermatophyta</taxon>
        <taxon>Magnoliopsida</taxon>
        <taxon>eudicotyledons</taxon>
        <taxon>Gunneridae</taxon>
        <taxon>Pentapetalae</taxon>
        <taxon>rosids</taxon>
        <taxon>malvids</taxon>
        <taxon>Malvales</taxon>
        <taxon>Malvaceae</taxon>
        <taxon>Malvoideae</taxon>
        <taxon>Gossypium</taxon>
    </lineage>
</organism>
<comment type="caution">
    <text evidence="2">The sequence shown here is derived from an EMBL/GenBank/DDBJ whole genome shotgun (WGS) entry which is preliminary data.</text>
</comment>
<feature type="region of interest" description="Disordered" evidence="1">
    <location>
        <begin position="1"/>
        <end position="20"/>
    </location>
</feature>
<feature type="non-terminal residue" evidence="2">
    <location>
        <position position="20"/>
    </location>
</feature>
<accession>A0A7J9AKX2</accession>
<dbReference type="Proteomes" id="UP000593574">
    <property type="component" value="Unassembled WGS sequence"/>
</dbReference>
<keyword evidence="3" id="KW-1185">Reference proteome</keyword>
<proteinExistence type="predicted"/>
<evidence type="ECO:0000313" key="3">
    <source>
        <dbReference type="Proteomes" id="UP000593574"/>
    </source>
</evidence>
<protein>
    <submittedName>
        <fullName evidence="2">Uncharacterized protein</fullName>
    </submittedName>
</protein>